<proteinExistence type="inferred from homology"/>
<protein>
    <recommendedName>
        <fullName evidence="4">Iron-sulfur cluster assembly protein CyaY</fullName>
    </recommendedName>
</protein>
<reference evidence="5 6" key="1">
    <citation type="submission" date="2019-03" db="EMBL/GenBank/DDBJ databases">
        <title>Complete genome sequence of Ferrigenium kumadai strain An22, a microaerophilic iron-oxidizing bacterium isolated from a paddy field soil.</title>
        <authorList>
            <person name="Watanabe T."/>
            <person name="Asakawa S."/>
        </authorList>
    </citation>
    <scope>NUCLEOTIDE SEQUENCE [LARGE SCALE GENOMIC DNA]</scope>
    <source>
        <strain evidence="5 6">An22</strain>
    </source>
</reference>
<dbReference type="EMBL" id="AP019536">
    <property type="protein sequence ID" value="BBJ00276.1"/>
    <property type="molecule type" value="Genomic_DNA"/>
</dbReference>
<dbReference type="HAMAP" id="MF_00142">
    <property type="entry name" value="CyaY"/>
    <property type="match status" value="1"/>
</dbReference>
<dbReference type="NCBIfam" id="TIGR03421">
    <property type="entry name" value="FeS_CyaY"/>
    <property type="match status" value="1"/>
</dbReference>
<accession>A0AAN1T1J1</accession>
<dbReference type="InterPro" id="IPR036524">
    <property type="entry name" value="Frataxin/CyaY_sf"/>
</dbReference>
<evidence type="ECO:0000313" key="6">
    <source>
        <dbReference type="Proteomes" id="UP001319121"/>
    </source>
</evidence>
<dbReference type="PROSITE" id="PS01344">
    <property type="entry name" value="FRATAXIN_1"/>
    <property type="match status" value="1"/>
</dbReference>
<dbReference type="SMART" id="SM01219">
    <property type="entry name" value="Frataxin_Cyay"/>
    <property type="match status" value="1"/>
</dbReference>
<sequence length="103" mass="11390">MNESEFNQLADAALARIETAVDNCGGDVECNRSGNVLEIEFDNGQKIIVNRHDVNQEIWVAAKSGGFHYAWQDGAWRSQRDGSELYAKLTELFAAQGEDIALS</sequence>
<dbReference type="PROSITE" id="PS50810">
    <property type="entry name" value="FRATAXIN_2"/>
    <property type="match status" value="1"/>
</dbReference>
<gene>
    <name evidence="4 5" type="primary">cyaY</name>
    <name evidence="5" type="ORF">FGKAn22_19680</name>
</gene>
<keyword evidence="2 4" id="KW-0479">Metal-binding</keyword>
<dbReference type="GO" id="GO:0008198">
    <property type="term" value="F:ferrous iron binding"/>
    <property type="evidence" value="ECO:0007669"/>
    <property type="project" value="TreeGrafter"/>
</dbReference>
<dbReference type="Pfam" id="PF01491">
    <property type="entry name" value="Frataxin_Cyay"/>
    <property type="match status" value="1"/>
</dbReference>
<comment type="similarity">
    <text evidence="1 4">Belongs to the frataxin family.</text>
</comment>
<name>A0AAN1T1J1_9PROT</name>
<dbReference type="GO" id="GO:0008199">
    <property type="term" value="F:ferric iron binding"/>
    <property type="evidence" value="ECO:0007669"/>
    <property type="project" value="InterPro"/>
</dbReference>
<dbReference type="Proteomes" id="UP001319121">
    <property type="component" value="Chromosome"/>
</dbReference>
<evidence type="ECO:0000256" key="3">
    <source>
        <dbReference type="ARBA" id="ARBA00023004"/>
    </source>
</evidence>
<evidence type="ECO:0000256" key="4">
    <source>
        <dbReference type="HAMAP-Rule" id="MF_00142"/>
    </source>
</evidence>
<evidence type="ECO:0000256" key="2">
    <source>
        <dbReference type="ARBA" id="ARBA00022723"/>
    </source>
</evidence>
<dbReference type="KEGG" id="fku:FGKAn22_19680"/>
<dbReference type="SUPFAM" id="SSF55387">
    <property type="entry name" value="Frataxin/Nqo15-like"/>
    <property type="match status" value="1"/>
</dbReference>
<dbReference type="GO" id="GO:0005829">
    <property type="term" value="C:cytosol"/>
    <property type="evidence" value="ECO:0007669"/>
    <property type="project" value="TreeGrafter"/>
</dbReference>
<dbReference type="InterPro" id="IPR002908">
    <property type="entry name" value="Frataxin/CyaY"/>
</dbReference>
<dbReference type="Gene3D" id="3.30.920.10">
    <property type="entry name" value="Frataxin/CyaY"/>
    <property type="match status" value="1"/>
</dbReference>
<dbReference type="PANTHER" id="PTHR16821:SF2">
    <property type="entry name" value="FRATAXIN, MITOCHONDRIAL"/>
    <property type="match status" value="1"/>
</dbReference>
<dbReference type="InterPro" id="IPR047584">
    <property type="entry name" value="CyaY"/>
</dbReference>
<dbReference type="AlphaFoldDB" id="A0AAN1T1J1"/>
<dbReference type="InterPro" id="IPR020895">
    <property type="entry name" value="Frataxin_CS"/>
</dbReference>
<keyword evidence="3 4" id="KW-0408">Iron</keyword>
<dbReference type="GO" id="GO:0016226">
    <property type="term" value="P:iron-sulfur cluster assembly"/>
    <property type="evidence" value="ECO:0007669"/>
    <property type="project" value="UniProtKB-UniRule"/>
</dbReference>
<organism evidence="5 6">
    <name type="scientific">Ferrigenium kumadai</name>
    <dbReference type="NCBI Taxonomy" id="1682490"/>
    <lineage>
        <taxon>Bacteria</taxon>
        <taxon>Pseudomonadati</taxon>
        <taxon>Pseudomonadota</taxon>
        <taxon>Betaproteobacteria</taxon>
        <taxon>Nitrosomonadales</taxon>
        <taxon>Gallionellaceae</taxon>
        <taxon>Ferrigenium</taxon>
    </lineage>
</organism>
<keyword evidence="6" id="KW-1185">Reference proteome</keyword>
<evidence type="ECO:0000313" key="5">
    <source>
        <dbReference type="EMBL" id="BBJ00276.1"/>
    </source>
</evidence>
<dbReference type="RefSeq" id="WP_212785522.1">
    <property type="nucleotide sequence ID" value="NZ_AP019536.1"/>
</dbReference>
<comment type="function">
    <text evidence="4">Involved in iron-sulfur (Fe-S) cluster assembly. May act as a regulator of Fe-S biogenesis.</text>
</comment>
<dbReference type="PANTHER" id="PTHR16821">
    <property type="entry name" value="FRATAXIN"/>
    <property type="match status" value="1"/>
</dbReference>
<evidence type="ECO:0000256" key="1">
    <source>
        <dbReference type="ARBA" id="ARBA00008183"/>
    </source>
</evidence>